<feature type="active site" evidence="10">
    <location>
        <position position="181"/>
    </location>
</feature>
<comment type="function">
    <text evidence="10">IGPS catalyzes the conversion of PRFAR and glutamine to IGP, AICAR and glutamate. The HisH subunit catalyzes the hydrolysis of glutamine to glutamate and ammonia as part of the synthesis of IGP and AICAR. The resulting ammonia molecule is channeled to the active site of HisF.</text>
</comment>
<dbReference type="EC" id="3.5.1.2" evidence="10"/>
<dbReference type="GO" id="GO:0004359">
    <property type="term" value="F:glutaminase activity"/>
    <property type="evidence" value="ECO:0007669"/>
    <property type="project" value="UniProtKB-EC"/>
</dbReference>
<evidence type="ECO:0000256" key="8">
    <source>
        <dbReference type="ARBA" id="ARBA00047838"/>
    </source>
</evidence>
<dbReference type="GO" id="GO:0016829">
    <property type="term" value="F:lyase activity"/>
    <property type="evidence" value="ECO:0007669"/>
    <property type="project" value="UniProtKB-KW"/>
</dbReference>
<dbReference type="RefSeq" id="WP_156697229.1">
    <property type="nucleotide sequence ID" value="NZ_CACRUG010000005.1"/>
</dbReference>
<dbReference type="EMBL" id="CACRUG010000005">
    <property type="protein sequence ID" value="VYT75267.1"/>
    <property type="molecule type" value="Genomic_DNA"/>
</dbReference>
<keyword evidence="5 10" id="KW-0315">Glutamine amidotransferase</keyword>
<name>A0A6N2ZAW4_VEIPA</name>
<dbReference type="GO" id="GO:0005737">
    <property type="term" value="C:cytoplasm"/>
    <property type="evidence" value="ECO:0007669"/>
    <property type="project" value="UniProtKB-SubCell"/>
</dbReference>
<keyword evidence="11" id="KW-0808">Transferase</keyword>
<dbReference type="PIRSF" id="PIRSF000495">
    <property type="entry name" value="Amidotransf_hisH"/>
    <property type="match status" value="1"/>
</dbReference>
<proteinExistence type="inferred from homology"/>
<evidence type="ECO:0000256" key="1">
    <source>
        <dbReference type="ARBA" id="ARBA00005091"/>
    </source>
</evidence>
<dbReference type="NCBIfam" id="TIGR01855">
    <property type="entry name" value="IMP_synth_hisH"/>
    <property type="match status" value="1"/>
</dbReference>
<dbReference type="Gene3D" id="3.40.50.880">
    <property type="match status" value="1"/>
</dbReference>
<comment type="subunit">
    <text evidence="2 10">Heterodimer of HisH and HisF.</text>
</comment>
<evidence type="ECO:0000256" key="7">
    <source>
        <dbReference type="ARBA" id="ARBA00023239"/>
    </source>
</evidence>
<evidence type="ECO:0000256" key="2">
    <source>
        <dbReference type="ARBA" id="ARBA00011152"/>
    </source>
</evidence>
<dbReference type="InterPro" id="IPR017926">
    <property type="entry name" value="GATASE"/>
</dbReference>
<accession>A0A6N2ZAW4</accession>
<dbReference type="EC" id="4.3.2.10" evidence="10"/>
<feature type="active site" description="Nucleophile" evidence="10">
    <location>
        <position position="79"/>
    </location>
</feature>
<keyword evidence="4 10" id="KW-0378">Hydrolase</keyword>
<comment type="subcellular location">
    <subcellularLocation>
        <location evidence="10">Cytoplasm</location>
    </subcellularLocation>
</comment>
<dbReference type="GO" id="GO:0000107">
    <property type="term" value="F:imidazoleglycerol-phosphate synthase activity"/>
    <property type="evidence" value="ECO:0007669"/>
    <property type="project" value="UniProtKB-UniRule"/>
</dbReference>
<keyword evidence="6 10" id="KW-0368">Histidine biosynthesis</keyword>
<keyword evidence="10" id="KW-0963">Cytoplasm</keyword>
<dbReference type="InterPro" id="IPR010139">
    <property type="entry name" value="Imidazole-glycPsynth_HisH"/>
</dbReference>
<dbReference type="Pfam" id="PF00117">
    <property type="entry name" value="GATase"/>
    <property type="match status" value="1"/>
</dbReference>
<dbReference type="CDD" id="cd01748">
    <property type="entry name" value="GATase1_IGP_Synthase"/>
    <property type="match status" value="1"/>
</dbReference>
<keyword evidence="11" id="KW-0328">Glycosyltransferase</keyword>
<feature type="active site" evidence="10">
    <location>
        <position position="183"/>
    </location>
</feature>
<comment type="catalytic activity">
    <reaction evidence="9 10">
        <text>L-glutamine + H2O = L-glutamate + NH4(+)</text>
        <dbReference type="Rhea" id="RHEA:15889"/>
        <dbReference type="ChEBI" id="CHEBI:15377"/>
        <dbReference type="ChEBI" id="CHEBI:28938"/>
        <dbReference type="ChEBI" id="CHEBI:29985"/>
        <dbReference type="ChEBI" id="CHEBI:58359"/>
        <dbReference type="EC" id="3.5.1.2"/>
    </reaction>
</comment>
<dbReference type="PANTHER" id="PTHR42701:SF1">
    <property type="entry name" value="IMIDAZOLE GLYCEROL PHOSPHATE SYNTHASE SUBUNIT HISH"/>
    <property type="match status" value="1"/>
</dbReference>
<dbReference type="HAMAP" id="MF_00278">
    <property type="entry name" value="HisH"/>
    <property type="match status" value="1"/>
</dbReference>
<organism evidence="11">
    <name type="scientific">Veillonella parvula</name>
    <name type="common">Staphylococcus parvulus</name>
    <dbReference type="NCBI Taxonomy" id="29466"/>
    <lineage>
        <taxon>Bacteria</taxon>
        <taxon>Bacillati</taxon>
        <taxon>Bacillota</taxon>
        <taxon>Negativicutes</taxon>
        <taxon>Veillonellales</taxon>
        <taxon>Veillonellaceae</taxon>
        <taxon>Veillonella</taxon>
    </lineage>
</organism>
<protein>
    <recommendedName>
        <fullName evidence="10">Imidazole glycerol phosphate synthase subunit HisH</fullName>
        <ecNumber evidence="10">4.3.2.10</ecNumber>
    </recommendedName>
    <alternativeName>
        <fullName evidence="10">IGP synthase glutaminase subunit</fullName>
        <ecNumber evidence="10">3.5.1.2</ecNumber>
    </alternativeName>
    <alternativeName>
        <fullName evidence="10">IGP synthase subunit HisH</fullName>
    </alternativeName>
    <alternativeName>
        <fullName evidence="10">ImGP synthase subunit HisH</fullName>
        <shortName evidence="10">IGPS subunit HisH</shortName>
    </alternativeName>
</protein>
<dbReference type="PROSITE" id="PS51274">
    <property type="entry name" value="GATASE_COBBQ"/>
    <property type="match status" value="1"/>
</dbReference>
<comment type="pathway">
    <text evidence="1 10">Amino-acid biosynthesis; L-histidine biosynthesis; L-histidine from 5-phospho-alpha-D-ribose 1-diphosphate: step 5/9.</text>
</comment>
<dbReference type="UniPathway" id="UPA00031">
    <property type="reaction ID" value="UER00010"/>
</dbReference>
<dbReference type="PANTHER" id="PTHR42701">
    <property type="entry name" value="IMIDAZOLE GLYCEROL PHOSPHATE SYNTHASE SUBUNIT HISH"/>
    <property type="match status" value="1"/>
</dbReference>
<evidence type="ECO:0000256" key="6">
    <source>
        <dbReference type="ARBA" id="ARBA00023102"/>
    </source>
</evidence>
<evidence type="ECO:0000256" key="3">
    <source>
        <dbReference type="ARBA" id="ARBA00022605"/>
    </source>
</evidence>
<dbReference type="GO" id="GO:0000105">
    <property type="term" value="P:L-histidine biosynthetic process"/>
    <property type="evidence" value="ECO:0007669"/>
    <property type="project" value="UniProtKB-UniRule"/>
</dbReference>
<dbReference type="PROSITE" id="PS51273">
    <property type="entry name" value="GATASE_TYPE_1"/>
    <property type="match status" value="1"/>
</dbReference>
<evidence type="ECO:0000313" key="11">
    <source>
        <dbReference type="EMBL" id="VYT75267.1"/>
    </source>
</evidence>
<dbReference type="InterPro" id="IPR029062">
    <property type="entry name" value="Class_I_gatase-like"/>
</dbReference>
<sequence>MIAIIDYDAGNTFNVQKALAYIGLDAVLTADSATILNADGVLLPGVGAYAPAMAVLKERSIVDVIYEVVKREIPLLGICLGMQLLFEESEEYGPTPGLGLIPGKVKEIPRDLGLSVPHMGWNKNVVHQPHSAFSNVDDQYTYFVHSYYVDTDPEYIISTANYGIDVPGIVERGRVYGMQFHPEKSGVVGLNLLRTFGTITKTYRAAGE</sequence>
<reference evidence="11" key="1">
    <citation type="submission" date="2019-11" db="EMBL/GenBank/DDBJ databases">
        <authorList>
            <person name="Feng L."/>
        </authorList>
    </citation>
    <scope>NUCLEOTIDE SEQUENCE</scope>
    <source>
        <strain evidence="11">VparvulaLFYP99</strain>
    </source>
</reference>
<dbReference type="AlphaFoldDB" id="A0A6N2ZAW4"/>
<gene>
    <name evidence="11" type="primary">hisH1</name>
    <name evidence="10" type="synonym">hisH</name>
    <name evidence="11" type="ORF">VPLFYP99_01098</name>
</gene>
<dbReference type="PRINTS" id="PR00097">
    <property type="entry name" value="ANTSNTHASEII"/>
</dbReference>
<evidence type="ECO:0000256" key="10">
    <source>
        <dbReference type="HAMAP-Rule" id="MF_00278"/>
    </source>
</evidence>
<evidence type="ECO:0000256" key="9">
    <source>
        <dbReference type="ARBA" id="ARBA00049534"/>
    </source>
</evidence>
<evidence type="ECO:0000256" key="4">
    <source>
        <dbReference type="ARBA" id="ARBA00022801"/>
    </source>
</evidence>
<comment type="catalytic activity">
    <reaction evidence="8 10">
        <text>5-[(5-phospho-1-deoxy-D-ribulos-1-ylimino)methylamino]-1-(5-phospho-beta-D-ribosyl)imidazole-4-carboxamide + L-glutamine = D-erythro-1-(imidazol-4-yl)glycerol 3-phosphate + 5-amino-1-(5-phospho-beta-D-ribosyl)imidazole-4-carboxamide + L-glutamate + H(+)</text>
        <dbReference type="Rhea" id="RHEA:24793"/>
        <dbReference type="ChEBI" id="CHEBI:15378"/>
        <dbReference type="ChEBI" id="CHEBI:29985"/>
        <dbReference type="ChEBI" id="CHEBI:58278"/>
        <dbReference type="ChEBI" id="CHEBI:58359"/>
        <dbReference type="ChEBI" id="CHEBI:58475"/>
        <dbReference type="ChEBI" id="CHEBI:58525"/>
        <dbReference type="EC" id="4.3.2.10"/>
    </reaction>
</comment>
<keyword evidence="3 10" id="KW-0028">Amino-acid biosynthesis</keyword>
<evidence type="ECO:0000256" key="5">
    <source>
        <dbReference type="ARBA" id="ARBA00022962"/>
    </source>
</evidence>
<dbReference type="SUPFAM" id="SSF52317">
    <property type="entry name" value="Class I glutamine amidotransferase-like"/>
    <property type="match status" value="1"/>
</dbReference>
<keyword evidence="7 10" id="KW-0456">Lyase</keyword>